<dbReference type="AlphaFoldDB" id="A0A6J6X9T6"/>
<dbReference type="InterPro" id="IPR013078">
    <property type="entry name" value="His_Pase_superF_clade-1"/>
</dbReference>
<gene>
    <name evidence="1" type="ORF">UFOPK2975_00726</name>
</gene>
<dbReference type="CDD" id="cd07067">
    <property type="entry name" value="HP_PGM_like"/>
    <property type="match status" value="1"/>
</dbReference>
<name>A0A6J6X9T6_9ZZZZ</name>
<dbReference type="PANTHER" id="PTHR48100">
    <property type="entry name" value="BROAD-SPECIFICITY PHOSPHATASE YOR283W-RELATED"/>
    <property type="match status" value="1"/>
</dbReference>
<reference evidence="1" key="1">
    <citation type="submission" date="2020-05" db="EMBL/GenBank/DDBJ databases">
        <authorList>
            <person name="Chiriac C."/>
            <person name="Salcher M."/>
            <person name="Ghai R."/>
            <person name="Kavagutti S V."/>
        </authorList>
    </citation>
    <scope>NUCLEOTIDE SEQUENCE</scope>
</reference>
<dbReference type="Pfam" id="PF00300">
    <property type="entry name" value="His_Phos_1"/>
    <property type="match status" value="1"/>
</dbReference>
<dbReference type="GO" id="GO:0016791">
    <property type="term" value="F:phosphatase activity"/>
    <property type="evidence" value="ECO:0007669"/>
    <property type="project" value="TreeGrafter"/>
</dbReference>
<dbReference type="SUPFAM" id="SSF53254">
    <property type="entry name" value="Phosphoglycerate mutase-like"/>
    <property type="match status" value="1"/>
</dbReference>
<dbReference type="InterPro" id="IPR050275">
    <property type="entry name" value="PGM_Phosphatase"/>
</dbReference>
<protein>
    <submittedName>
        <fullName evidence="1">Unannotated protein</fullName>
    </submittedName>
</protein>
<organism evidence="1">
    <name type="scientific">freshwater metagenome</name>
    <dbReference type="NCBI Taxonomy" id="449393"/>
    <lineage>
        <taxon>unclassified sequences</taxon>
        <taxon>metagenomes</taxon>
        <taxon>ecological metagenomes</taxon>
    </lineage>
</organism>
<accession>A0A6J6X9T6</accession>
<sequence length="195" mass="21709">MEIVFVRHGLPLRVELETGIADPELAAEGHEQAAKMAAYLGVEDVEAVYVSPLRRALETARPLCKVLGLEAVVSEGVAEFDRNSREYVPVEELRATNDPRWEKLLRGEWDGVDEDPSIFKARVVETVEDMIARHPGGRVVVVCHGGVINQYLAHVLGIETHVGFFYPKYTSIHRVMAARSGQRSIVSINEASHLR</sequence>
<dbReference type="GO" id="GO:0005737">
    <property type="term" value="C:cytoplasm"/>
    <property type="evidence" value="ECO:0007669"/>
    <property type="project" value="TreeGrafter"/>
</dbReference>
<dbReference type="SMART" id="SM00855">
    <property type="entry name" value="PGAM"/>
    <property type="match status" value="1"/>
</dbReference>
<dbReference type="Gene3D" id="3.40.50.1240">
    <property type="entry name" value="Phosphoglycerate mutase-like"/>
    <property type="match status" value="1"/>
</dbReference>
<proteinExistence type="predicted"/>
<evidence type="ECO:0000313" key="1">
    <source>
        <dbReference type="EMBL" id="CAB4792098.1"/>
    </source>
</evidence>
<dbReference type="EMBL" id="CAFAAG010000045">
    <property type="protein sequence ID" value="CAB4792098.1"/>
    <property type="molecule type" value="Genomic_DNA"/>
</dbReference>
<dbReference type="InterPro" id="IPR029033">
    <property type="entry name" value="His_PPase_superfam"/>
</dbReference>
<dbReference type="PANTHER" id="PTHR48100:SF1">
    <property type="entry name" value="HISTIDINE PHOSPHATASE FAMILY PROTEIN-RELATED"/>
    <property type="match status" value="1"/>
</dbReference>